<evidence type="ECO:0000313" key="8">
    <source>
        <dbReference type="EMBL" id="PPD59184.1"/>
    </source>
</evidence>
<dbReference type="PANTHER" id="PTHR30352:SF5">
    <property type="entry name" value="PYRUVATE FORMATE-LYASE 1-ACTIVATING ENZYME"/>
    <property type="match status" value="1"/>
</dbReference>
<reference evidence="8 9" key="1">
    <citation type="journal article" date="2017" name="ISME J.">
        <title>Grape pomace compost harbors organohalide-respiring Dehalogenimonas species with novel reductive dehalogenase genes.</title>
        <authorList>
            <person name="Yang Y."/>
            <person name="Higgins S.A."/>
            <person name="Yan J."/>
            <person name="Simsir B."/>
            <person name="Chourey K."/>
            <person name="Iyer R."/>
            <person name="Hettich R.L."/>
            <person name="Baldwin B."/>
            <person name="Ogles D.M."/>
            <person name="Loffler F.E."/>
        </authorList>
    </citation>
    <scope>NUCLEOTIDE SEQUENCE [LARGE SCALE GENOMIC DNA]</scope>
    <source>
        <strain evidence="8 9">GP</strain>
    </source>
</reference>
<name>A0A2P5PA81_9CHLR</name>
<dbReference type="InterPro" id="IPR007197">
    <property type="entry name" value="rSAM"/>
</dbReference>
<evidence type="ECO:0000256" key="4">
    <source>
        <dbReference type="ARBA" id="ARBA00022723"/>
    </source>
</evidence>
<keyword evidence="2" id="KW-0004">4Fe-4S</keyword>
<dbReference type="InterPro" id="IPR034457">
    <property type="entry name" value="Organic_radical-activating"/>
</dbReference>
<dbReference type="InterPro" id="IPR013785">
    <property type="entry name" value="Aldolase_TIM"/>
</dbReference>
<dbReference type="Gene3D" id="3.20.20.70">
    <property type="entry name" value="Aldolase class I"/>
    <property type="match status" value="1"/>
</dbReference>
<dbReference type="EMBL" id="JQAN02000001">
    <property type="protein sequence ID" value="PPD59184.1"/>
    <property type="molecule type" value="Genomic_DNA"/>
</dbReference>
<dbReference type="PROSITE" id="PS51918">
    <property type="entry name" value="RADICAL_SAM"/>
    <property type="match status" value="1"/>
</dbReference>
<dbReference type="AlphaFoldDB" id="A0A2P5PA81"/>
<keyword evidence="4" id="KW-0479">Metal-binding</keyword>
<accession>A0A2P5PA81</accession>
<keyword evidence="3" id="KW-0949">S-adenosyl-L-methionine</keyword>
<dbReference type="OrthoDB" id="157380at2"/>
<evidence type="ECO:0000256" key="5">
    <source>
        <dbReference type="ARBA" id="ARBA00023004"/>
    </source>
</evidence>
<dbReference type="RefSeq" id="WP_102331419.1">
    <property type="nucleotide sequence ID" value="NZ_CP058566.2"/>
</dbReference>
<evidence type="ECO:0000256" key="1">
    <source>
        <dbReference type="ARBA" id="ARBA00001966"/>
    </source>
</evidence>
<evidence type="ECO:0000259" key="7">
    <source>
        <dbReference type="PROSITE" id="PS51918"/>
    </source>
</evidence>
<comment type="caution">
    <text evidence="8">The sequence shown here is derived from an EMBL/GenBank/DDBJ whole genome shotgun (WGS) entry which is preliminary data.</text>
</comment>
<organism evidence="8 9">
    <name type="scientific">Dehalogenimonas etheniformans</name>
    <dbReference type="NCBI Taxonomy" id="1536648"/>
    <lineage>
        <taxon>Bacteria</taxon>
        <taxon>Bacillati</taxon>
        <taxon>Chloroflexota</taxon>
        <taxon>Dehalococcoidia</taxon>
        <taxon>Dehalococcoidales</taxon>
        <taxon>Dehalococcoidaceae</taxon>
        <taxon>Dehalogenimonas</taxon>
    </lineage>
</organism>
<keyword evidence="5" id="KW-0408">Iron</keyword>
<evidence type="ECO:0000256" key="2">
    <source>
        <dbReference type="ARBA" id="ARBA00022485"/>
    </source>
</evidence>
<evidence type="ECO:0000256" key="3">
    <source>
        <dbReference type="ARBA" id="ARBA00022691"/>
    </source>
</evidence>
<evidence type="ECO:0000313" key="9">
    <source>
        <dbReference type="Proteomes" id="UP000235653"/>
    </source>
</evidence>
<dbReference type="PANTHER" id="PTHR30352">
    <property type="entry name" value="PYRUVATE FORMATE-LYASE-ACTIVATING ENZYME"/>
    <property type="match status" value="1"/>
</dbReference>
<dbReference type="Proteomes" id="UP000235653">
    <property type="component" value="Unassembled WGS sequence"/>
</dbReference>
<dbReference type="GO" id="GO:0051539">
    <property type="term" value="F:4 iron, 4 sulfur cluster binding"/>
    <property type="evidence" value="ECO:0007669"/>
    <property type="project" value="UniProtKB-KW"/>
</dbReference>
<keyword evidence="9" id="KW-1185">Reference proteome</keyword>
<feature type="domain" description="Radical SAM core" evidence="7">
    <location>
        <begin position="9"/>
        <end position="240"/>
    </location>
</feature>
<dbReference type="SFLD" id="SFLDS00029">
    <property type="entry name" value="Radical_SAM"/>
    <property type="match status" value="1"/>
</dbReference>
<dbReference type="GO" id="GO:0003824">
    <property type="term" value="F:catalytic activity"/>
    <property type="evidence" value="ECO:0007669"/>
    <property type="project" value="InterPro"/>
</dbReference>
<dbReference type="GO" id="GO:0046872">
    <property type="term" value="F:metal ion binding"/>
    <property type="evidence" value="ECO:0007669"/>
    <property type="project" value="UniProtKB-KW"/>
</dbReference>
<dbReference type="Pfam" id="PF04055">
    <property type="entry name" value="Radical_SAM"/>
    <property type="match status" value="1"/>
</dbReference>
<dbReference type="SUPFAM" id="SSF102114">
    <property type="entry name" value="Radical SAM enzymes"/>
    <property type="match status" value="1"/>
</dbReference>
<protein>
    <submittedName>
        <fullName evidence="8">Radical SAM protein</fullName>
    </submittedName>
</protein>
<keyword evidence="6" id="KW-0411">Iron-sulfur</keyword>
<gene>
    <name evidence="8" type="ORF">JP09_000460</name>
</gene>
<dbReference type="CDD" id="cd01335">
    <property type="entry name" value="Radical_SAM"/>
    <property type="match status" value="1"/>
</dbReference>
<proteinExistence type="predicted"/>
<evidence type="ECO:0000256" key="6">
    <source>
        <dbReference type="ARBA" id="ARBA00023014"/>
    </source>
</evidence>
<sequence>MLTNIYHITYAPSTKAASLFFWGCNLNCKGCYCQRRVFSSMLGDCVGYNLQQPKMAIPPTQFLTYDQVMEILSRVELEEVTFEGQEASTFPFYGHLSEEISKRFASRNLLLTNGYELPDLRSTHKIGFGLKAVSDEIHRDYTGVSNARIIENLRKLYRSGKDLVIESVFIPGYIDLEETERIAEFISGIDKNLLYIILPYFQAGNNLWKRPTPDQMEQATNIAKRHLNRVLAFTGEEQLKYEVVSLFPDPVINEYLEDG</sequence>
<comment type="cofactor">
    <cofactor evidence="1">
        <name>[4Fe-4S] cluster</name>
        <dbReference type="ChEBI" id="CHEBI:49883"/>
    </cofactor>
</comment>
<dbReference type="InterPro" id="IPR058240">
    <property type="entry name" value="rSAM_sf"/>
</dbReference>